<keyword evidence="1" id="KW-0472">Membrane</keyword>
<protein>
    <submittedName>
        <fullName evidence="2">Ly6/PLAUR domain-containing protein 6</fullName>
    </submittedName>
</protein>
<dbReference type="WBParaSite" id="MCU_011057-RA">
    <property type="protein sequence ID" value="MCU_011057-RA"/>
    <property type="gene ID" value="MCU_011057"/>
</dbReference>
<organism evidence="2">
    <name type="scientific">Mesocestoides corti</name>
    <name type="common">Flatworm</name>
    <dbReference type="NCBI Taxonomy" id="53468"/>
    <lineage>
        <taxon>Eukaryota</taxon>
        <taxon>Metazoa</taxon>
        <taxon>Spiralia</taxon>
        <taxon>Lophotrochozoa</taxon>
        <taxon>Platyhelminthes</taxon>
        <taxon>Cestoda</taxon>
        <taxon>Eucestoda</taxon>
        <taxon>Cyclophyllidea</taxon>
        <taxon>Mesocestoididae</taxon>
        <taxon>Mesocestoides</taxon>
    </lineage>
</organism>
<dbReference type="Gene3D" id="3.40.33.10">
    <property type="entry name" value="CAP"/>
    <property type="match status" value="1"/>
</dbReference>
<proteinExistence type="predicted"/>
<dbReference type="InterPro" id="IPR035940">
    <property type="entry name" value="CAP_sf"/>
</dbReference>
<keyword evidence="1" id="KW-0812">Transmembrane</keyword>
<evidence type="ECO:0000256" key="1">
    <source>
        <dbReference type="SAM" id="Phobius"/>
    </source>
</evidence>
<reference evidence="2" key="1">
    <citation type="submission" date="2019-11" db="UniProtKB">
        <authorList>
            <consortium name="WormBaseParasite"/>
        </authorList>
    </citation>
    <scope>IDENTIFICATION</scope>
</reference>
<feature type="transmembrane region" description="Helical" evidence="1">
    <location>
        <begin position="47"/>
        <end position="71"/>
    </location>
</feature>
<evidence type="ECO:0000313" key="2">
    <source>
        <dbReference type="WBParaSite" id="MCU_011057-RA"/>
    </source>
</evidence>
<dbReference type="AlphaFoldDB" id="A0A5K3FSJ4"/>
<name>A0A5K3FSJ4_MESCO</name>
<keyword evidence="1" id="KW-1133">Transmembrane helix</keyword>
<accession>A0A5K3FSJ4</accession>
<sequence>LVCIYKPSDRLVAARPYERGESCSQCPDGYGCQRNQCYRDTPATASIAMTTTSIGTVLSTIEALIFAMLLLHCF</sequence>